<name>A0A3B3BL98_ORYME</name>
<reference evidence="2" key="2">
    <citation type="submission" date="2025-09" db="UniProtKB">
        <authorList>
            <consortium name="Ensembl"/>
        </authorList>
    </citation>
    <scope>IDENTIFICATION</scope>
</reference>
<evidence type="ECO:0000256" key="1">
    <source>
        <dbReference type="ARBA" id="ARBA00009024"/>
    </source>
</evidence>
<dbReference type="InterPro" id="IPR006461">
    <property type="entry name" value="PLAC_motif_containing"/>
</dbReference>
<dbReference type="GeneTree" id="ENSGT00940000163701"/>
<dbReference type="PANTHER" id="PTHR15907">
    <property type="entry name" value="DUF614 FAMILY PROTEIN-RELATED"/>
    <property type="match status" value="1"/>
</dbReference>
<accession>A0A3B3BL98</accession>
<evidence type="ECO:0000313" key="2">
    <source>
        <dbReference type="Ensembl" id="ENSOMEP00000006275.1"/>
    </source>
</evidence>
<evidence type="ECO:0000313" key="3">
    <source>
        <dbReference type="Proteomes" id="UP000261560"/>
    </source>
</evidence>
<organism evidence="2 3">
    <name type="scientific">Oryzias melastigma</name>
    <name type="common">Marine medaka</name>
    <dbReference type="NCBI Taxonomy" id="30732"/>
    <lineage>
        <taxon>Eukaryota</taxon>
        <taxon>Metazoa</taxon>
        <taxon>Chordata</taxon>
        <taxon>Craniata</taxon>
        <taxon>Vertebrata</taxon>
        <taxon>Euteleostomi</taxon>
        <taxon>Actinopterygii</taxon>
        <taxon>Neopterygii</taxon>
        <taxon>Teleostei</taxon>
        <taxon>Neoteleostei</taxon>
        <taxon>Acanthomorphata</taxon>
        <taxon>Ovalentaria</taxon>
        <taxon>Atherinomorphae</taxon>
        <taxon>Beloniformes</taxon>
        <taxon>Adrianichthyidae</taxon>
        <taxon>Oryziinae</taxon>
        <taxon>Oryzias</taxon>
    </lineage>
</organism>
<dbReference type="AlphaFoldDB" id="A0A3B3BL98"/>
<sequence>MEEKKLKEWNTALFDCFEDASTCCYGFWCGPCLACTVSGRFGEAYCLPVCDVMTSASQFVGVPVCVPPVAVSMRAAMRNRYGIKGSIAGDIVASCCCTWCSWCQMHRELKHQRKAPVVINMQQQQVIHMQPNLQPMMMMPTVPMAPMYMSQPQTIMTSN</sequence>
<dbReference type="Proteomes" id="UP000261560">
    <property type="component" value="Unplaced"/>
</dbReference>
<keyword evidence="3" id="KW-1185">Reference proteome</keyword>
<dbReference type="OMA" id="PHPMMAV"/>
<proteinExistence type="inferred from homology"/>
<protein>
    <submittedName>
        <fullName evidence="2">Protein PLANT CADMIUM RESISTANCE 11-like</fullName>
    </submittedName>
</protein>
<dbReference type="Pfam" id="PF04749">
    <property type="entry name" value="PLAC8"/>
    <property type="match status" value="1"/>
</dbReference>
<dbReference type="Ensembl" id="ENSOMET00000006076.1">
    <property type="protein sequence ID" value="ENSOMEP00000006275.1"/>
    <property type="gene ID" value="ENSOMEG00000007342.1"/>
</dbReference>
<dbReference type="NCBIfam" id="TIGR01571">
    <property type="entry name" value="A_thal_Cys_rich"/>
    <property type="match status" value="1"/>
</dbReference>
<comment type="similarity">
    <text evidence="1">Belongs to the cornifelin family.</text>
</comment>
<reference evidence="2" key="1">
    <citation type="submission" date="2025-08" db="UniProtKB">
        <authorList>
            <consortium name="Ensembl"/>
        </authorList>
    </citation>
    <scope>IDENTIFICATION</scope>
</reference>